<dbReference type="GO" id="GO:0005096">
    <property type="term" value="F:GTPase activator activity"/>
    <property type="evidence" value="ECO:0007669"/>
    <property type="project" value="UniProtKB-KW"/>
</dbReference>
<protein>
    <recommendedName>
        <fullName evidence="5">Protein NLRC3</fullName>
    </recommendedName>
</protein>
<dbReference type="InterPro" id="IPR027038">
    <property type="entry name" value="RanGap"/>
</dbReference>
<dbReference type="PANTHER" id="PTHR24113">
    <property type="entry name" value="RAN GTPASE-ACTIVATING PROTEIN 1"/>
    <property type="match status" value="1"/>
</dbReference>
<accession>A0A0G4I855</accession>
<dbReference type="PANTHER" id="PTHR24113:SF12">
    <property type="entry name" value="RAN GTPASE-ACTIVATING PROTEIN 1"/>
    <property type="match status" value="1"/>
</dbReference>
<evidence type="ECO:0000256" key="1">
    <source>
        <dbReference type="ARBA" id="ARBA00022468"/>
    </source>
</evidence>
<evidence type="ECO:0000313" key="4">
    <source>
        <dbReference type="EMBL" id="CEM53165.1"/>
    </source>
</evidence>
<dbReference type="AlphaFoldDB" id="A0A0G4I855"/>
<keyword evidence="2" id="KW-0433">Leucine-rich repeat</keyword>
<dbReference type="GO" id="GO:0048471">
    <property type="term" value="C:perinuclear region of cytoplasm"/>
    <property type="evidence" value="ECO:0007669"/>
    <property type="project" value="TreeGrafter"/>
</dbReference>
<dbReference type="GO" id="GO:0031267">
    <property type="term" value="F:small GTPase binding"/>
    <property type="evidence" value="ECO:0007669"/>
    <property type="project" value="TreeGrafter"/>
</dbReference>
<gene>
    <name evidence="4" type="ORF">Cvel_11772</name>
</gene>
<dbReference type="InterPro" id="IPR032675">
    <property type="entry name" value="LRR_dom_sf"/>
</dbReference>
<dbReference type="GO" id="GO:0006913">
    <property type="term" value="P:nucleocytoplasmic transport"/>
    <property type="evidence" value="ECO:0007669"/>
    <property type="project" value="TreeGrafter"/>
</dbReference>
<reference evidence="4" key="1">
    <citation type="submission" date="2014-11" db="EMBL/GenBank/DDBJ databases">
        <authorList>
            <person name="Otto D Thomas"/>
            <person name="Naeem Raeece"/>
        </authorList>
    </citation>
    <scope>NUCLEOTIDE SEQUENCE</scope>
</reference>
<name>A0A0G4I855_9ALVE</name>
<evidence type="ECO:0000256" key="3">
    <source>
        <dbReference type="ARBA" id="ARBA00022737"/>
    </source>
</evidence>
<dbReference type="EMBL" id="CDMZ01005542">
    <property type="protein sequence ID" value="CEM53165.1"/>
    <property type="molecule type" value="Genomic_DNA"/>
</dbReference>
<dbReference type="VEuPathDB" id="CryptoDB:Cvel_11772"/>
<keyword evidence="1" id="KW-0343">GTPase activation</keyword>
<dbReference type="SUPFAM" id="SSF52047">
    <property type="entry name" value="RNI-like"/>
    <property type="match status" value="1"/>
</dbReference>
<evidence type="ECO:0000256" key="2">
    <source>
        <dbReference type="ARBA" id="ARBA00022614"/>
    </source>
</evidence>
<sequence>MDSAGSNPQQGSSLKVLGFPALFEVTDESLPSIHLFADMTRTSRVLQALFNVAQPTSKDVAELASSKESFGIAWLTLCCVMKSIVQLPLKALDFLGPSVIQEEALPLLRDFLERQNSSPEDGEASNSDDFLKIDVQLKELSAERASALCDGRVPSSPKLNLRMAESACAAFVTSCQTHVGGPLALPNLHLDFGSFREIPPPVSPFPQAITGSVVIKWDMFVGAQFDRLATLQVSRAFDSLFQDLGRSFGAGRLPSLERLVLLHADVGMPGMQSLFSPEAATLSRLLYLDLSEAVNFGGGGWVGTAALMAGLGAGKLPVLRTLKLRRGRVRREGMLALADAVRQNGLPCLEELDLEENWINSTHVMSLVGALKTESLPNLRLLNLTNTQVGERGGRALGEAMNEGKLRALCERGRLMLSMTAAIGFTAGAQDRRCLPVETV</sequence>
<keyword evidence="3" id="KW-0677">Repeat</keyword>
<evidence type="ECO:0008006" key="5">
    <source>
        <dbReference type="Google" id="ProtNLM"/>
    </source>
</evidence>
<proteinExistence type="predicted"/>
<dbReference type="SMART" id="SM00368">
    <property type="entry name" value="LRR_RI"/>
    <property type="match status" value="3"/>
</dbReference>
<dbReference type="Gene3D" id="3.80.10.10">
    <property type="entry name" value="Ribonuclease Inhibitor"/>
    <property type="match status" value="1"/>
</dbReference>
<dbReference type="PhylomeDB" id="A0A0G4I855"/>
<dbReference type="GO" id="GO:0005634">
    <property type="term" value="C:nucleus"/>
    <property type="evidence" value="ECO:0007669"/>
    <property type="project" value="TreeGrafter"/>
</dbReference>
<organism evidence="4">
    <name type="scientific">Chromera velia CCMP2878</name>
    <dbReference type="NCBI Taxonomy" id="1169474"/>
    <lineage>
        <taxon>Eukaryota</taxon>
        <taxon>Sar</taxon>
        <taxon>Alveolata</taxon>
        <taxon>Colpodellida</taxon>
        <taxon>Chromeraceae</taxon>
        <taxon>Chromera</taxon>
    </lineage>
</organism>
<dbReference type="GO" id="GO:0005829">
    <property type="term" value="C:cytosol"/>
    <property type="evidence" value="ECO:0007669"/>
    <property type="project" value="TreeGrafter"/>
</dbReference>